<proteinExistence type="predicted"/>
<feature type="compositionally biased region" description="Low complexity" evidence="1">
    <location>
        <begin position="238"/>
        <end position="264"/>
    </location>
</feature>
<name>A0ABT6SA28_9ACTN</name>
<dbReference type="EMBL" id="JASCIQ010000010">
    <property type="protein sequence ID" value="MDI3404542.1"/>
    <property type="molecule type" value="Genomic_DNA"/>
</dbReference>
<dbReference type="PROSITE" id="PS51257">
    <property type="entry name" value="PROKAR_LIPOPROTEIN"/>
    <property type="match status" value="1"/>
</dbReference>
<dbReference type="RefSeq" id="WP_282542488.1">
    <property type="nucleotide sequence ID" value="NZ_JASCIQ010000010.1"/>
</dbReference>
<feature type="region of interest" description="Disordered" evidence="1">
    <location>
        <begin position="228"/>
        <end position="264"/>
    </location>
</feature>
<dbReference type="Proteomes" id="UP001223978">
    <property type="component" value="Unassembled WGS sequence"/>
</dbReference>
<evidence type="ECO:0000313" key="3">
    <source>
        <dbReference type="Proteomes" id="UP001223978"/>
    </source>
</evidence>
<comment type="caution">
    <text evidence="2">The sequence shown here is derived from an EMBL/GenBank/DDBJ whole genome shotgun (WGS) entry which is preliminary data.</text>
</comment>
<organism evidence="2 3">
    <name type="scientific">Streptomyces cavernicola</name>
    <dbReference type="NCBI Taxonomy" id="3043613"/>
    <lineage>
        <taxon>Bacteria</taxon>
        <taxon>Bacillati</taxon>
        <taxon>Actinomycetota</taxon>
        <taxon>Actinomycetes</taxon>
        <taxon>Kitasatosporales</taxon>
        <taxon>Streptomycetaceae</taxon>
        <taxon>Streptomyces</taxon>
    </lineage>
</organism>
<evidence type="ECO:0008006" key="4">
    <source>
        <dbReference type="Google" id="ProtNLM"/>
    </source>
</evidence>
<evidence type="ECO:0000256" key="1">
    <source>
        <dbReference type="SAM" id="MobiDB-lite"/>
    </source>
</evidence>
<keyword evidence="3" id="KW-1185">Reference proteome</keyword>
<gene>
    <name evidence="2" type="ORF">QIS96_12020</name>
</gene>
<accession>A0ABT6SA28</accession>
<reference evidence="2 3" key="1">
    <citation type="submission" date="2023-05" db="EMBL/GenBank/DDBJ databases">
        <title>Draft genome sequence of Streptomyces sp. B-S-A6 isolated from a cave soil in Thailand.</title>
        <authorList>
            <person name="Chamroensaksri N."/>
            <person name="Muangham S."/>
        </authorList>
    </citation>
    <scope>NUCLEOTIDE SEQUENCE [LARGE SCALE GENOMIC DNA]</scope>
    <source>
        <strain evidence="2 3">B-S-A6</strain>
    </source>
</reference>
<protein>
    <recommendedName>
        <fullName evidence="4">Lipoprotein</fullName>
    </recommendedName>
</protein>
<feature type="compositionally biased region" description="Basic and acidic residues" evidence="1">
    <location>
        <begin position="228"/>
        <end position="237"/>
    </location>
</feature>
<sequence length="264" mass="28051">MFRSRRERRRPGLAGRARVVLLPVLGLLAGCSDAGGLESAGPTERAVGPARLWPQLPPAQAESPDAGEATVEVVEGVAVPDRDLHKVDPLAVVKAELAAQPRTDTGSEAIPADTAAAVERCPASKKPDQAVPGCPVLQAYYRDLTGSGKDELIVGIRYSQGALGIRVYSLDAGRLIRIMSTAEEVTRVELAGRDVIVHEPAQSPDYEFRYAWSWDARQHAMLPARIEIVRTDRHGSPEPEQSGSPSPSASLSPSPSASPSAGRS</sequence>
<evidence type="ECO:0000313" key="2">
    <source>
        <dbReference type="EMBL" id="MDI3404542.1"/>
    </source>
</evidence>